<dbReference type="GO" id="GO:0061575">
    <property type="term" value="F:cyclin-dependent protein serine/threonine kinase activator activity"/>
    <property type="evidence" value="ECO:0007669"/>
    <property type="project" value="InterPro"/>
</dbReference>
<reference evidence="11" key="1">
    <citation type="journal article" date="2020" name="Stud. Mycol.">
        <title>101 Dothideomycetes genomes: a test case for predicting lifestyles and emergence of pathogens.</title>
        <authorList>
            <person name="Haridas S."/>
            <person name="Albert R."/>
            <person name="Binder M."/>
            <person name="Bloem J."/>
            <person name="Labutti K."/>
            <person name="Salamov A."/>
            <person name="Andreopoulos B."/>
            <person name="Baker S."/>
            <person name="Barry K."/>
            <person name="Bills G."/>
            <person name="Bluhm B."/>
            <person name="Cannon C."/>
            <person name="Castanera R."/>
            <person name="Culley D."/>
            <person name="Daum C."/>
            <person name="Ezra D."/>
            <person name="Gonzalez J."/>
            <person name="Henrissat B."/>
            <person name="Kuo A."/>
            <person name="Liang C."/>
            <person name="Lipzen A."/>
            <person name="Lutzoni F."/>
            <person name="Magnuson J."/>
            <person name="Mondo S."/>
            <person name="Nolan M."/>
            <person name="Ohm R."/>
            <person name="Pangilinan J."/>
            <person name="Park H.-J."/>
            <person name="Ramirez L."/>
            <person name="Alfaro M."/>
            <person name="Sun H."/>
            <person name="Tritt A."/>
            <person name="Yoshinaga Y."/>
            <person name="Zwiers L.-H."/>
            <person name="Turgeon B."/>
            <person name="Goodwin S."/>
            <person name="Spatafora J."/>
            <person name="Crous P."/>
            <person name="Grigoriev I."/>
        </authorList>
    </citation>
    <scope>NUCLEOTIDE SEQUENCE</scope>
    <source>
        <strain evidence="11">CBS 101060</strain>
    </source>
</reference>
<keyword evidence="4 9" id="KW-0863">Zinc-finger</keyword>
<keyword evidence="11" id="KW-0808">Transferase</keyword>
<evidence type="ECO:0000256" key="8">
    <source>
        <dbReference type="ARBA" id="ARBA00033277"/>
    </source>
</evidence>
<evidence type="ECO:0000256" key="1">
    <source>
        <dbReference type="ARBA" id="ARBA00004123"/>
    </source>
</evidence>
<dbReference type="PANTHER" id="PTHR12683:SF13">
    <property type="entry name" value="CDK-ACTIVATING KINASE ASSEMBLY FACTOR MAT1"/>
    <property type="match status" value="1"/>
</dbReference>
<evidence type="ECO:0000256" key="2">
    <source>
        <dbReference type="ARBA" id="ARBA00022257"/>
    </source>
</evidence>
<gene>
    <name evidence="11" type="ORF">M501DRAFT_177362</name>
</gene>
<dbReference type="InterPro" id="IPR013083">
    <property type="entry name" value="Znf_RING/FYVE/PHD"/>
</dbReference>
<keyword evidence="12" id="KW-1185">Reference proteome</keyword>
<dbReference type="GO" id="GO:0070985">
    <property type="term" value="C:transcription factor TFIIK complex"/>
    <property type="evidence" value="ECO:0007669"/>
    <property type="project" value="UniProtKB-ARBA"/>
</dbReference>
<evidence type="ECO:0000256" key="3">
    <source>
        <dbReference type="ARBA" id="ARBA00022723"/>
    </source>
</evidence>
<proteinExistence type="predicted"/>
<keyword evidence="11" id="KW-0418">Kinase</keyword>
<dbReference type="SUPFAM" id="SSF57850">
    <property type="entry name" value="RING/U-box"/>
    <property type="match status" value="1"/>
</dbReference>
<accession>A0A9P4S7Z7</accession>
<organism evidence="11 12">
    <name type="scientific">Patellaria atrata CBS 101060</name>
    <dbReference type="NCBI Taxonomy" id="1346257"/>
    <lineage>
        <taxon>Eukaryota</taxon>
        <taxon>Fungi</taxon>
        <taxon>Dikarya</taxon>
        <taxon>Ascomycota</taxon>
        <taxon>Pezizomycotina</taxon>
        <taxon>Dothideomycetes</taxon>
        <taxon>Dothideomycetes incertae sedis</taxon>
        <taxon>Patellariales</taxon>
        <taxon>Patellariaceae</taxon>
        <taxon>Patellaria</taxon>
    </lineage>
</organism>
<dbReference type="GO" id="GO:0006357">
    <property type="term" value="P:regulation of transcription by RNA polymerase II"/>
    <property type="evidence" value="ECO:0007669"/>
    <property type="project" value="TreeGrafter"/>
</dbReference>
<dbReference type="Gene3D" id="3.30.40.10">
    <property type="entry name" value="Zinc/RING finger domain, C3HC4 (zinc finger)"/>
    <property type="match status" value="1"/>
</dbReference>
<evidence type="ECO:0000256" key="7">
    <source>
        <dbReference type="ARBA" id="ARBA00029873"/>
    </source>
</evidence>
<keyword evidence="6" id="KW-0539">Nucleus</keyword>
<evidence type="ECO:0000256" key="9">
    <source>
        <dbReference type="PROSITE-ProRule" id="PRU00175"/>
    </source>
</evidence>
<protein>
    <recommendedName>
        <fullName evidence="2">RNA polymerase II transcription factor B subunit 3</fullName>
    </recommendedName>
    <alternativeName>
        <fullName evidence="8">RNA polymerase II transcription factor B 38 kDa subunit</fullName>
    </alternativeName>
    <alternativeName>
        <fullName evidence="7">RNA polymerase II transcription factor B p38 subunit</fullName>
    </alternativeName>
</protein>
<comment type="caution">
    <text evidence="11">The sequence shown here is derived from an EMBL/GenBank/DDBJ whole genome shotgun (WGS) entry which is preliminary data.</text>
</comment>
<dbReference type="GO" id="GO:0006289">
    <property type="term" value="P:nucleotide-excision repair"/>
    <property type="evidence" value="ECO:0007669"/>
    <property type="project" value="InterPro"/>
</dbReference>
<evidence type="ECO:0000313" key="12">
    <source>
        <dbReference type="Proteomes" id="UP000799429"/>
    </source>
</evidence>
<dbReference type="AlphaFoldDB" id="A0A9P4S7Z7"/>
<evidence type="ECO:0000256" key="4">
    <source>
        <dbReference type="ARBA" id="ARBA00022771"/>
    </source>
</evidence>
<dbReference type="EMBL" id="MU006099">
    <property type="protein sequence ID" value="KAF2837604.1"/>
    <property type="molecule type" value="Genomic_DNA"/>
</dbReference>
<comment type="subcellular location">
    <subcellularLocation>
        <location evidence="1">Nucleus</location>
    </subcellularLocation>
</comment>
<name>A0A9P4S7Z7_9PEZI</name>
<evidence type="ECO:0000259" key="10">
    <source>
        <dbReference type="PROSITE" id="PS50089"/>
    </source>
</evidence>
<keyword evidence="5" id="KW-0862">Zinc</keyword>
<dbReference type="NCBIfam" id="TIGR00570">
    <property type="entry name" value="cdk7"/>
    <property type="match status" value="1"/>
</dbReference>
<dbReference type="InterPro" id="IPR004575">
    <property type="entry name" value="MAT1/Tfb3"/>
</dbReference>
<dbReference type="PANTHER" id="PTHR12683">
    <property type="entry name" value="CDK-ACTIVATING KINASE ASSEMBLY FACTOR MAT1"/>
    <property type="match status" value="1"/>
</dbReference>
<sequence>MSRTAPRLGPTAPKKLVEDGDICPVCKSSRYLNPNMVFKVNPECYHKMCESCVDRIFSHGPAPCPIAGCRRTLRKARFKKPNFEDIQIEREVDIRRRVASVFNRREDEFDTLLDYNNYLNEVEDITFNLIHKIDLDATEKKLAAYADSNKQSIQANVSRASQETTSFQARQAAEREQERLRREAARRDDEEKKRILEENRRNILNTLATTDGDANRIAKEGQRVALKKSSARRALTDRRPDVVASDPFTAATANGNADGGAFVIKGLKKVVEPEAEKPYDPFGGLSDETQYYVLQDTYQYEDVDKYMSDVQYTAGGYDFGEWYSRALCEAFSGLGVFIGEETSGRDAAAAVPIAMAATAATVVGVEKSADDVF</sequence>
<keyword evidence="3" id="KW-0479">Metal-binding</keyword>
<dbReference type="OrthoDB" id="5963at2759"/>
<feature type="domain" description="RING-type" evidence="10">
    <location>
        <begin position="23"/>
        <end position="66"/>
    </location>
</feature>
<dbReference type="PROSITE" id="PS00518">
    <property type="entry name" value="ZF_RING_1"/>
    <property type="match status" value="1"/>
</dbReference>
<dbReference type="GO" id="GO:0016301">
    <property type="term" value="F:kinase activity"/>
    <property type="evidence" value="ECO:0007669"/>
    <property type="project" value="UniProtKB-KW"/>
</dbReference>
<dbReference type="Proteomes" id="UP000799429">
    <property type="component" value="Unassembled WGS sequence"/>
</dbReference>
<dbReference type="Pfam" id="PF17121">
    <property type="entry name" value="zf-C3HC4_5"/>
    <property type="match status" value="1"/>
</dbReference>
<evidence type="ECO:0000256" key="6">
    <source>
        <dbReference type="ARBA" id="ARBA00023242"/>
    </source>
</evidence>
<dbReference type="FunFam" id="3.30.40.10:FF:000037">
    <property type="entry name" value="Cdk-activating kinase assembly factor MAT1, centre"/>
    <property type="match status" value="1"/>
</dbReference>
<dbReference type="GO" id="GO:0008270">
    <property type="term" value="F:zinc ion binding"/>
    <property type="evidence" value="ECO:0007669"/>
    <property type="project" value="UniProtKB-KW"/>
</dbReference>
<dbReference type="PROSITE" id="PS50089">
    <property type="entry name" value="ZF_RING_2"/>
    <property type="match status" value="1"/>
</dbReference>
<evidence type="ECO:0000313" key="11">
    <source>
        <dbReference type="EMBL" id="KAF2837604.1"/>
    </source>
</evidence>
<dbReference type="InterPro" id="IPR017907">
    <property type="entry name" value="Znf_RING_CS"/>
</dbReference>
<dbReference type="InterPro" id="IPR001841">
    <property type="entry name" value="Znf_RING"/>
</dbReference>
<dbReference type="Pfam" id="PF06391">
    <property type="entry name" value="MAT1"/>
    <property type="match status" value="1"/>
</dbReference>
<dbReference type="InterPro" id="IPR015877">
    <property type="entry name" value="MAT1_centre"/>
</dbReference>
<dbReference type="CDD" id="cd16573">
    <property type="entry name" value="RING-HC_TFB3-like"/>
    <property type="match status" value="1"/>
</dbReference>
<evidence type="ECO:0000256" key="5">
    <source>
        <dbReference type="ARBA" id="ARBA00022833"/>
    </source>
</evidence>